<dbReference type="STRING" id="400092.PKOR_14865"/>
<dbReference type="InterPro" id="IPR050361">
    <property type="entry name" value="MPP/UQCRC_Complex"/>
</dbReference>
<feature type="domain" description="Peptidase M16 C-terminal" evidence="3">
    <location>
        <begin position="420"/>
        <end position="462"/>
    </location>
</feature>
<dbReference type="Gene3D" id="3.30.830.10">
    <property type="entry name" value="Metalloenzyme, LuxS/M16 peptidase-like"/>
    <property type="match status" value="2"/>
</dbReference>
<dbReference type="KEGG" id="pko:PKOR_14865"/>
<sequence length="467" mass="51904">MKKILSISLSMLLAMSTNVVLAQKQTPPEGGEPKNFTLPAKQEFKLPNGLEATMVPYGEIPKVTVNLVVQAGNVHEVPKENGLADIVGKLMEQGTATRNASQIAEEVARMGGSLHISIGPNQTYISGDVLSEYGPDLIRLMADILKEPAFPESELERVKNDFKRQMNLARAQPGTQAQMKFSNALYGDHPYGRGLPTDAEIDAYTLEQVRDFYQRQFGAQRTNIYVAGKFDASAMKDAISSSLSDWREGPARQIPVAKPVTKKNMFVIDRPAAPQSTIVMGLPVVDPSHPDYMALRVTNSLLGGSFGSRITRNIREDKGYTYSPYSSLSARYKVGDWYQQADVTTEHTGNSLKEIMYEIERLRKEPPTEEELKGIKNYEAGLFVLRNSTPGGIISQLNFLDLHDLPETFLTNQVQNIHAVTPEQVQQTAKQYLRPSDMTLVVVGDRKQIDKQLKKFQSELKSAPVTQ</sequence>
<accession>A0A0E3UXD1</accession>
<name>A0A0E3UXD1_9BACT</name>
<feature type="signal peptide" evidence="1">
    <location>
        <begin position="1"/>
        <end position="22"/>
    </location>
</feature>
<feature type="domain" description="Peptidase M16 N-terminal" evidence="2">
    <location>
        <begin position="61"/>
        <end position="195"/>
    </location>
</feature>
<keyword evidence="1" id="KW-0732">Signal</keyword>
<dbReference type="InterPro" id="IPR011249">
    <property type="entry name" value="Metalloenz_LuxS/M16"/>
</dbReference>
<dbReference type="PANTHER" id="PTHR11851">
    <property type="entry name" value="METALLOPROTEASE"/>
    <property type="match status" value="1"/>
</dbReference>
<protein>
    <submittedName>
        <fullName evidence="4">Peptidase</fullName>
    </submittedName>
</protein>
<dbReference type="AlphaFoldDB" id="A0A0E3UXD1"/>
<feature type="chain" id="PRO_5002413175" evidence="1">
    <location>
        <begin position="23"/>
        <end position="467"/>
    </location>
</feature>
<dbReference type="InterPro" id="IPR011765">
    <property type="entry name" value="Pept_M16_N"/>
</dbReference>
<dbReference type="RefSeq" id="WP_052738881.1">
    <property type="nucleotide sequence ID" value="NZ_CP009621.1"/>
</dbReference>
<dbReference type="Proteomes" id="UP000033109">
    <property type="component" value="Chromosome"/>
</dbReference>
<dbReference type="EMBL" id="CP009621">
    <property type="protein sequence ID" value="AKD04137.1"/>
    <property type="molecule type" value="Genomic_DNA"/>
</dbReference>
<organism evidence="4 5">
    <name type="scientific">Pontibacter korlensis</name>
    <dbReference type="NCBI Taxonomy" id="400092"/>
    <lineage>
        <taxon>Bacteria</taxon>
        <taxon>Pseudomonadati</taxon>
        <taxon>Bacteroidota</taxon>
        <taxon>Cytophagia</taxon>
        <taxon>Cytophagales</taxon>
        <taxon>Hymenobacteraceae</taxon>
        <taxon>Pontibacter</taxon>
    </lineage>
</organism>
<dbReference type="OrthoDB" id="9811314at2"/>
<proteinExistence type="predicted"/>
<evidence type="ECO:0000259" key="2">
    <source>
        <dbReference type="Pfam" id="PF00675"/>
    </source>
</evidence>
<evidence type="ECO:0000259" key="3">
    <source>
        <dbReference type="Pfam" id="PF05193"/>
    </source>
</evidence>
<feature type="domain" description="Peptidase M16 C-terminal" evidence="3">
    <location>
        <begin position="205"/>
        <end position="377"/>
    </location>
</feature>
<gene>
    <name evidence="4" type="ORF">PKOR_14865</name>
</gene>
<dbReference type="PANTHER" id="PTHR11851:SF224">
    <property type="entry name" value="PROCESSING PROTEASE"/>
    <property type="match status" value="1"/>
</dbReference>
<dbReference type="SUPFAM" id="SSF63411">
    <property type="entry name" value="LuxS/MPP-like metallohydrolase"/>
    <property type="match status" value="2"/>
</dbReference>
<dbReference type="InterPro" id="IPR007863">
    <property type="entry name" value="Peptidase_M16_C"/>
</dbReference>
<dbReference type="GO" id="GO:0046872">
    <property type="term" value="F:metal ion binding"/>
    <property type="evidence" value="ECO:0007669"/>
    <property type="project" value="InterPro"/>
</dbReference>
<dbReference type="Pfam" id="PF00675">
    <property type="entry name" value="Peptidase_M16"/>
    <property type="match status" value="1"/>
</dbReference>
<dbReference type="HOGENOM" id="CLU_009902_6_1_10"/>
<evidence type="ECO:0000256" key="1">
    <source>
        <dbReference type="SAM" id="SignalP"/>
    </source>
</evidence>
<evidence type="ECO:0000313" key="5">
    <source>
        <dbReference type="Proteomes" id="UP000033109"/>
    </source>
</evidence>
<reference evidence="4 5" key="1">
    <citation type="journal article" date="2015" name="Sci. Rep.">
        <title>Unraveling adaptation of Pontibacter korlensis to radiation and infertility in desert through complete genome and comparative transcriptomic analysis.</title>
        <authorList>
            <person name="Dai J."/>
            <person name="Dai W."/>
            <person name="Qiu C."/>
            <person name="Yang Z."/>
            <person name="Zhang Y."/>
            <person name="Zhou M."/>
            <person name="Zhang L."/>
            <person name="Fang C."/>
            <person name="Gao Q."/>
            <person name="Yang Q."/>
            <person name="Li X."/>
            <person name="Wang Z."/>
            <person name="Wang Z."/>
            <person name="Jia Z."/>
            <person name="Chen X."/>
        </authorList>
    </citation>
    <scope>NUCLEOTIDE SEQUENCE [LARGE SCALE GENOMIC DNA]</scope>
    <source>
        <strain evidence="4 5">X14-1T</strain>
    </source>
</reference>
<dbReference type="Pfam" id="PF05193">
    <property type="entry name" value="Peptidase_M16_C"/>
    <property type="match status" value="2"/>
</dbReference>
<dbReference type="PATRIC" id="fig|400092.3.peg.3243"/>
<keyword evidence="5" id="KW-1185">Reference proteome</keyword>
<evidence type="ECO:0000313" key="4">
    <source>
        <dbReference type="EMBL" id="AKD04137.1"/>
    </source>
</evidence>